<evidence type="ECO:0000259" key="12">
    <source>
        <dbReference type="Pfam" id="PF02225"/>
    </source>
</evidence>
<dbReference type="Gene3D" id="2.60.40.2310">
    <property type="match status" value="1"/>
</dbReference>
<dbReference type="SUPFAM" id="SSF52025">
    <property type="entry name" value="PA domain"/>
    <property type="match status" value="1"/>
</dbReference>
<gene>
    <name evidence="15" type="ORF">GCM10009716_22550</name>
</gene>
<keyword evidence="8" id="KW-0325">Glycoprotein</keyword>
<feature type="domain" description="Subtilisin-like protease fibronectin type-III" evidence="14">
    <location>
        <begin position="694"/>
        <end position="789"/>
    </location>
</feature>
<keyword evidence="4 9" id="KW-0645">Protease</keyword>
<dbReference type="InterPro" id="IPR000209">
    <property type="entry name" value="Peptidase_S8/S53_dom"/>
</dbReference>
<dbReference type="Pfam" id="PF00082">
    <property type="entry name" value="Peptidase_S8"/>
    <property type="match status" value="1"/>
</dbReference>
<keyword evidence="7 9" id="KW-0720">Serine protease</keyword>
<dbReference type="EMBL" id="BAAAMJ010000020">
    <property type="protein sequence ID" value="GAA1912167.1"/>
    <property type="molecule type" value="Genomic_DNA"/>
</dbReference>
<dbReference type="InterPro" id="IPR023828">
    <property type="entry name" value="Peptidase_S8_Ser-AS"/>
</dbReference>
<dbReference type="RefSeq" id="WP_344261072.1">
    <property type="nucleotide sequence ID" value="NZ_BAAAMJ010000020.1"/>
</dbReference>
<evidence type="ECO:0000313" key="15">
    <source>
        <dbReference type="EMBL" id="GAA1912167.1"/>
    </source>
</evidence>
<dbReference type="Pfam" id="PF17766">
    <property type="entry name" value="fn3_6"/>
    <property type="match status" value="1"/>
</dbReference>
<evidence type="ECO:0000313" key="16">
    <source>
        <dbReference type="Proteomes" id="UP001501303"/>
    </source>
</evidence>
<dbReference type="InterPro" id="IPR023827">
    <property type="entry name" value="Peptidase_S8_Asp-AS"/>
</dbReference>
<evidence type="ECO:0000256" key="9">
    <source>
        <dbReference type="PROSITE-ProRule" id="PRU01240"/>
    </source>
</evidence>
<feature type="domain" description="Peptidase S8/S53" evidence="11">
    <location>
        <begin position="178"/>
        <end position="643"/>
    </location>
</feature>
<dbReference type="PROSITE" id="PS00136">
    <property type="entry name" value="SUBTILASE_ASP"/>
    <property type="match status" value="1"/>
</dbReference>
<evidence type="ECO:0000256" key="2">
    <source>
        <dbReference type="ARBA" id="ARBA00011073"/>
    </source>
</evidence>
<organism evidence="15 16">
    <name type="scientific">Streptomyces sodiiphilus</name>
    <dbReference type="NCBI Taxonomy" id="226217"/>
    <lineage>
        <taxon>Bacteria</taxon>
        <taxon>Bacillati</taxon>
        <taxon>Actinomycetota</taxon>
        <taxon>Actinomycetes</taxon>
        <taxon>Kitasatosporales</taxon>
        <taxon>Streptomycetaceae</taxon>
        <taxon>Streptomyces</taxon>
    </lineage>
</organism>
<keyword evidence="3" id="KW-0964">Secreted</keyword>
<sequence>MAHRPRRRLVTRAVGPVAILAGTAVLAGAVPSMAQPAPVSGEAFADGIYLIELAEPPVAGYEGELPGLAATRPEDGERLDADSPEALAYQEHLAEQRDGVLAGLPGVDPLYTYEVTFNGFAAELTAAEARELAASGEVAAVVPNEELELTSYDTTDFLGLSGPDGVWQEHFGGHARAGEGVVIGIVDTGIAAEHPSFAPLPEPRPDAGVIADKWQGSCEQGLEEPVSCNNKLIGAAWFAAANDNISDIEVASPRDVNGHGSHVAAIAAGNQGVEATVDGRSFGTVSGAAPAARLAMYKACWVPADATRGSCFSADTVAAIERATADGVDVLNYSISGATDSVVNPVETAFFHAAEAGVFVATSAGNNGAGANPSVSHNAPWTTGVANSTHGWTSEASVTLGNGETYTGAGTGEAVPEAPLVHAADAGLPGADPQELLDCYPGTLDPAEVTGKIVACRRLTLARVEKSATVKAAGGVGMVLYNSAAHSLEPDLHPLPTVHVDHLDGAEILAYLEQTAAPTAELTEHQGLRLPAPAMAASSSYGPDLASGGDLLRPDVTAPGTNVLAAVPANARNRGRDFDVKGGTSMSAPHVAGAAALLISAHPDWSPMAVKSALMTTAHQQDSTGGPIRREGVPATPFHYGAGHIEPARSFSPGLVYDSGPDDWRAYICAIGQRQPVPDGSDSCAGVPAIPAFDLNYASVSVGSLSGTTTVTRTVTNVAAVAGTYRVTVEAPPGIEVSVTPQVLSPAPGDSATWTVTLRNTGAAAGTTAFGALTWSDEHGHEVRSPIAVRPAG</sequence>
<evidence type="ECO:0000256" key="6">
    <source>
        <dbReference type="ARBA" id="ARBA00022801"/>
    </source>
</evidence>
<dbReference type="InterPro" id="IPR041469">
    <property type="entry name" value="Subtilisin-like_FN3"/>
</dbReference>
<feature type="active site" description="Charge relay system" evidence="9">
    <location>
        <position position="187"/>
    </location>
</feature>
<keyword evidence="6 9" id="KW-0378">Hydrolase</keyword>
<comment type="similarity">
    <text evidence="2 9 10">Belongs to the peptidase S8 family.</text>
</comment>
<dbReference type="PANTHER" id="PTHR10795">
    <property type="entry name" value="PROPROTEIN CONVERTASE SUBTILISIN/KEXIN"/>
    <property type="match status" value="1"/>
</dbReference>
<dbReference type="CDD" id="cd02120">
    <property type="entry name" value="PA_subtilisin_like"/>
    <property type="match status" value="1"/>
</dbReference>
<accession>A0ABP5AG42</accession>
<dbReference type="Gene3D" id="3.50.30.30">
    <property type="match status" value="1"/>
</dbReference>
<dbReference type="InterPro" id="IPR010259">
    <property type="entry name" value="S8pro/Inhibitor_I9"/>
</dbReference>
<evidence type="ECO:0000259" key="13">
    <source>
        <dbReference type="Pfam" id="PF05922"/>
    </source>
</evidence>
<dbReference type="Pfam" id="PF02225">
    <property type="entry name" value="PA"/>
    <property type="match status" value="1"/>
</dbReference>
<dbReference type="Gene3D" id="3.30.70.80">
    <property type="entry name" value="Peptidase S8 propeptide/proteinase inhibitor I9"/>
    <property type="match status" value="1"/>
</dbReference>
<dbReference type="SUPFAM" id="SSF52743">
    <property type="entry name" value="Subtilisin-like"/>
    <property type="match status" value="1"/>
</dbReference>
<feature type="domain" description="PA" evidence="12">
    <location>
        <begin position="418"/>
        <end position="508"/>
    </location>
</feature>
<dbReference type="Proteomes" id="UP001501303">
    <property type="component" value="Unassembled WGS sequence"/>
</dbReference>
<comment type="subcellular location">
    <subcellularLocation>
        <location evidence="1">Secreted</location>
    </subcellularLocation>
</comment>
<feature type="active site" description="Charge relay system" evidence="9">
    <location>
        <position position="259"/>
    </location>
</feature>
<proteinExistence type="inferred from homology"/>
<evidence type="ECO:0000256" key="8">
    <source>
        <dbReference type="ARBA" id="ARBA00023180"/>
    </source>
</evidence>
<dbReference type="Pfam" id="PF05922">
    <property type="entry name" value="Inhibitor_I9"/>
    <property type="match status" value="1"/>
</dbReference>
<evidence type="ECO:0000256" key="1">
    <source>
        <dbReference type="ARBA" id="ARBA00004613"/>
    </source>
</evidence>
<dbReference type="InterPro" id="IPR036852">
    <property type="entry name" value="Peptidase_S8/S53_dom_sf"/>
</dbReference>
<dbReference type="PROSITE" id="PS00138">
    <property type="entry name" value="SUBTILASE_SER"/>
    <property type="match status" value="1"/>
</dbReference>
<feature type="domain" description="Inhibitor I9" evidence="13">
    <location>
        <begin position="105"/>
        <end position="149"/>
    </location>
</feature>
<evidence type="ECO:0000259" key="11">
    <source>
        <dbReference type="Pfam" id="PF00082"/>
    </source>
</evidence>
<dbReference type="InterPro" id="IPR015500">
    <property type="entry name" value="Peptidase_S8_subtilisin-rel"/>
</dbReference>
<dbReference type="PROSITE" id="PS51892">
    <property type="entry name" value="SUBTILASE"/>
    <property type="match status" value="1"/>
</dbReference>
<evidence type="ECO:0000256" key="5">
    <source>
        <dbReference type="ARBA" id="ARBA00022729"/>
    </source>
</evidence>
<evidence type="ECO:0000256" key="3">
    <source>
        <dbReference type="ARBA" id="ARBA00022525"/>
    </source>
</evidence>
<keyword evidence="5" id="KW-0732">Signal</keyword>
<name>A0ABP5AG42_9ACTN</name>
<keyword evidence="16" id="KW-1185">Reference proteome</keyword>
<evidence type="ECO:0000256" key="7">
    <source>
        <dbReference type="ARBA" id="ARBA00022825"/>
    </source>
</evidence>
<protein>
    <submittedName>
        <fullName evidence="15">Uncharacterized protein</fullName>
    </submittedName>
</protein>
<reference evidence="16" key="1">
    <citation type="journal article" date="2019" name="Int. J. Syst. Evol. Microbiol.">
        <title>The Global Catalogue of Microorganisms (GCM) 10K type strain sequencing project: providing services to taxonomists for standard genome sequencing and annotation.</title>
        <authorList>
            <consortium name="The Broad Institute Genomics Platform"/>
            <consortium name="The Broad Institute Genome Sequencing Center for Infectious Disease"/>
            <person name="Wu L."/>
            <person name="Ma J."/>
        </authorList>
    </citation>
    <scope>NUCLEOTIDE SEQUENCE [LARGE SCALE GENOMIC DNA]</scope>
    <source>
        <strain evidence="16">JCM 13581</strain>
    </source>
</reference>
<dbReference type="InterPro" id="IPR037045">
    <property type="entry name" value="S8pro/Inhibitor_I9_sf"/>
</dbReference>
<dbReference type="InterPro" id="IPR003137">
    <property type="entry name" value="PA_domain"/>
</dbReference>
<evidence type="ECO:0000256" key="4">
    <source>
        <dbReference type="ARBA" id="ARBA00022670"/>
    </source>
</evidence>
<comment type="caution">
    <text evidence="15">The sequence shown here is derived from an EMBL/GenBank/DDBJ whole genome shotgun (WGS) entry which is preliminary data.</text>
</comment>
<dbReference type="CDD" id="cd04852">
    <property type="entry name" value="Peptidases_S8_3"/>
    <property type="match status" value="1"/>
</dbReference>
<feature type="active site" description="Charge relay system" evidence="9">
    <location>
        <position position="585"/>
    </location>
</feature>
<dbReference type="InterPro" id="IPR034197">
    <property type="entry name" value="Peptidases_S8_3"/>
</dbReference>
<evidence type="ECO:0000259" key="14">
    <source>
        <dbReference type="Pfam" id="PF17766"/>
    </source>
</evidence>
<dbReference type="Gene3D" id="3.40.50.200">
    <property type="entry name" value="Peptidase S8/S53 domain"/>
    <property type="match status" value="1"/>
</dbReference>
<dbReference type="InterPro" id="IPR046450">
    <property type="entry name" value="PA_dom_sf"/>
</dbReference>
<dbReference type="InterPro" id="IPR045051">
    <property type="entry name" value="SBT"/>
</dbReference>
<dbReference type="PRINTS" id="PR00723">
    <property type="entry name" value="SUBTILISIN"/>
</dbReference>
<evidence type="ECO:0000256" key="10">
    <source>
        <dbReference type="RuleBase" id="RU003355"/>
    </source>
</evidence>